<dbReference type="CDD" id="cd02440">
    <property type="entry name" value="AdoMet_MTases"/>
    <property type="match status" value="1"/>
</dbReference>
<comment type="caution">
    <text evidence="5">The sequence shown here is derived from an EMBL/GenBank/DDBJ whole genome shotgun (WGS) entry which is preliminary data.</text>
</comment>
<dbReference type="PROSITE" id="PS50075">
    <property type="entry name" value="CARRIER"/>
    <property type="match status" value="1"/>
</dbReference>
<dbReference type="AlphaFoldDB" id="A0A552UW62"/>
<evidence type="ECO:0000256" key="1">
    <source>
        <dbReference type="ARBA" id="ARBA00022450"/>
    </source>
</evidence>
<evidence type="ECO:0000259" key="4">
    <source>
        <dbReference type="PROSITE" id="PS50075"/>
    </source>
</evidence>
<dbReference type="InterPro" id="IPR041464">
    <property type="entry name" value="TubC_N"/>
</dbReference>
<feature type="domain" description="Carrier" evidence="4">
    <location>
        <begin position="502"/>
        <end position="583"/>
    </location>
</feature>
<evidence type="ECO:0000256" key="3">
    <source>
        <dbReference type="ARBA" id="ARBA00022679"/>
    </source>
</evidence>
<evidence type="ECO:0000313" key="5">
    <source>
        <dbReference type="EMBL" id="TRW22449.1"/>
    </source>
</evidence>
<dbReference type="Pfam" id="PF18563">
    <property type="entry name" value="TubC_N"/>
    <property type="match status" value="1"/>
</dbReference>
<dbReference type="InterPro" id="IPR013217">
    <property type="entry name" value="Methyltransf_12"/>
</dbReference>
<keyword evidence="5" id="KW-0489">Methyltransferase</keyword>
<proteinExistence type="predicted"/>
<dbReference type="InterPro" id="IPR029063">
    <property type="entry name" value="SAM-dependent_MTases_sf"/>
</dbReference>
<accession>A0A552UW62</accession>
<dbReference type="GO" id="GO:0008168">
    <property type="term" value="F:methyltransferase activity"/>
    <property type="evidence" value="ECO:0007669"/>
    <property type="project" value="UniProtKB-KW"/>
</dbReference>
<dbReference type="InterPro" id="IPR036736">
    <property type="entry name" value="ACP-like_sf"/>
</dbReference>
<dbReference type="PANTHER" id="PTHR45681:SF6">
    <property type="entry name" value="POLYKETIDE SYNTHASE 37"/>
    <property type="match status" value="1"/>
</dbReference>
<dbReference type="SUPFAM" id="SSF53474">
    <property type="entry name" value="alpha/beta-Hydrolases"/>
    <property type="match status" value="1"/>
</dbReference>
<dbReference type="Pfam" id="PF08242">
    <property type="entry name" value="Methyltransf_12"/>
    <property type="match status" value="1"/>
</dbReference>
<dbReference type="InterPro" id="IPR009081">
    <property type="entry name" value="PP-bd_ACP"/>
</dbReference>
<dbReference type="Gene3D" id="1.10.1200.10">
    <property type="entry name" value="ACP-like"/>
    <property type="match status" value="1"/>
</dbReference>
<dbReference type="Gene3D" id="3.40.50.150">
    <property type="entry name" value="Vaccinia Virus protein VP39"/>
    <property type="match status" value="1"/>
</dbReference>
<dbReference type="Pfam" id="PF00550">
    <property type="entry name" value="PP-binding"/>
    <property type="match status" value="1"/>
</dbReference>
<evidence type="ECO:0000313" key="6">
    <source>
        <dbReference type="Proteomes" id="UP000319424"/>
    </source>
</evidence>
<dbReference type="GO" id="GO:0032259">
    <property type="term" value="P:methylation"/>
    <property type="evidence" value="ECO:0007669"/>
    <property type="project" value="UniProtKB-KW"/>
</dbReference>
<dbReference type="InterPro" id="IPR006162">
    <property type="entry name" value="Ppantetheine_attach_site"/>
</dbReference>
<keyword evidence="1" id="KW-0596">Phosphopantetheine</keyword>
<dbReference type="InterPro" id="IPR050444">
    <property type="entry name" value="Polyketide_Synthase"/>
</dbReference>
<keyword evidence="3 5" id="KW-0808">Transferase</keyword>
<dbReference type="PROSITE" id="PS00012">
    <property type="entry name" value="PHOSPHOPANTETHEINE"/>
    <property type="match status" value="1"/>
</dbReference>
<dbReference type="Gene3D" id="1.10.10.1830">
    <property type="entry name" value="Non-ribosomal peptide synthase, adenylation domain"/>
    <property type="match status" value="1"/>
</dbReference>
<gene>
    <name evidence="5" type="ORF">FL857_11395</name>
</gene>
<protein>
    <submittedName>
        <fullName evidence="5">Methyltransferase</fullName>
    </submittedName>
</protein>
<sequence length="893" mass="104421">MKNIKNLINSLNEKGILIWEKGGKIAYKSPVGAMNEELKNEILNNRDELVEYLKEKSRIKRMKIINNDALVEITPLSNREENFVAIKENIKNEVEKFELEYVDLINDSNLSKWVENANDVSLRDMFKTFYNGGIFRDNKYYSLDDIIDMLEIDSDYEHFIAKWLKVLVERKIILENDEGYKFIDYSYIEKINEDYWKNFAKIEETINYGQDFFDYMNKCSRSLLDILQKKIKTVDILFPEGAENSAIGLYSDNKGSRLFNKLVGNVVHKYIQTHEKKSIKILEIGAGIGGTTRYIMDKIKNEKFEYYYTDISYYFLNKAMEKYGTQNVHYKIYDINDSIYKQGFGDEKFDVILCANMLHNSKNGYEVLRNINHILNDKGIFVIIDETTEPEFLLTSIELNDALSSFYDDRAKNNGVFFTYEQWETMFKTCKANIWVDFPQKDSDLALTGQRLFIGNFSESYCIDSEIVKDVIDDDCIDKIVIVDNIDKEDSMDTVSIKNHEEVNKKTLLQMIKIWEEILQSDNIKSTDSFFDVGGDSLVITQLITKIWNVYPKTKQLKWKEFSEIIFKHPILKDLALFIDNFNNSEIQNKIEEVDNMIELSKCNNPRRIYILFHDGTGELNVYNNFIRALNEKEGNVSIYGFRIDNIRKFNNKSFYRDLANEYSDSILSKFNENEIVLVGHCVGGLLALETGNILSKKDINISEVILISSFLNEGKILFGNNILKKYLDSDFLMGIIFREVIGDRQSDNHIYWSDIENAVKYMEINGFNSIENSIRETQYINKNLYNMLMDYEGGNLIPPQYAKQFDIFKKHFLAASEYEPSPYEGVLKFVHGNLRTDNFFMEGEGLFNDAENLWKKLVTTNIIYYTIDADHFTVMDKENCNKIIENLLQKMR</sequence>
<organism evidence="5 6">
    <name type="scientific">Criibacterium bergeronii</name>
    <dbReference type="NCBI Taxonomy" id="1871336"/>
    <lineage>
        <taxon>Bacteria</taxon>
        <taxon>Bacillati</taxon>
        <taxon>Bacillota</taxon>
        <taxon>Clostridia</taxon>
        <taxon>Peptostreptococcales</taxon>
        <taxon>Filifactoraceae</taxon>
        <taxon>Criibacterium</taxon>
    </lineage>
</organism>
<dbReference type="Gene3D" id="3.40.50.1820">
    <property type="entry name" value="alpha/beta hydrolase"/>
    <property type="match status" value="1"/>
</dbReference>
<reference evidence="5 6" key="1">
    <citation type="submission" date="2019-07" db="EMBL/GenBank/DDBJ databases">
        <title>Criibacterium bergeronii gen. nov., sp. nov. isolated from human clinical samples.</title>
        <authorList>
            <person name="Maheux A.F."/>
            <person name="Boudreau D.K."/>
            <person name="Berube E."/>
            <person name="Brodeur S."/>
            <person name="Bernard K.A."/>
            <person name="Abed J.Y."/>
            <person name="Ducrey E."/>
            <person name="Guay E.F."/>
            <person name="Raymond F."/>
            <person name="Corbeil J."/>
            <person name="Domingo M.-C."/>
            <person name="Roy P.H."/>
            <person name="Boissinot M."/>
            <person name="Tocheva E.I."/>
            <person name="Omar R.F."/>
        </authorList>
    </citation>
    <scope>NUCLEOTIDE SEQUENCE [LARGE SCALE GENOMIC DNA]</scope>
    <source>
        <strain evidence="5 6">CCRI-24246</strain>
    </source>
</reference>
<keyword evidence="2" id="KW-0597">Phosphoprotein</keyword>
<dbReference type="EMBL" id="VJXW01000029">
    <property type="protein sequence ID" value="TRW22449.1"/>
    <property type="molecule type" value="Genomic_DNA"/>
</dbReference>
<dbReference type="RefSeq" id="WP_144398899.1">
    <property type="nucleotide sequence ID" value="NZ_VJXW01000029.1"/>
</dbReference>
<dbReference type="SUPFAM" id="SSF53335">
    <property type="entry name" value="S-adenosyl-L-methionine-dependent methyltransferases"/>
    <property type="match status" value="1"/>
</dbReference>
<dbReference type="OrthoDB" id="9808140at2"/>
<dbReference type="InterPro" id="IPR044894">
    <property type="entry name" value="TubC_N_sf"/>
</dbReference>
<dbReference type="PANTHER" id="PTHR45681">
    <property type="entry name" value="POLYKETIDE SYNTHASE 44-RELATED"/>
    <property type="match status" value="1"/>
</dbReference>
<evidence type="ECO:0000256" key="2">
    <source>
        <dbReference type="ARBA" id="ARBA00022553"/>
    </source>
</evidence>
<dbReference type="SUPFAM" id="SSF47336">
    <property type="entry name" value="ACP-like"/>
    <property type="match status" value="1"/>
</dbReference>
<dbReference type="InterPro" id="IPR029058">
    <property type="entry name" value="AB_hydrolase_fold"/>
</dbReference>
<name>A0A552UW62_9FIRM</name>
<dbReference type="Proteomes" id="UP000319424">
    <property type="component" value="Unassembled WGS sequence"/>
</dbReference>